<gene>
    <name evidence="1" type="ORF">SCALOS_LOCUS10760</name>
</gene>
<reference evidence="1" key="1">
    <citation type="submission" date="2021-06" db="EMBL/GenBank/DDBJ databases">
        <authorList>
            <person name="Kallberg Y."/>
            <person name="Tangrot J."/>
            <person name="Rosling A."/>
        </authorList>
    </citation>
    <scope>NUCLEOTIDE SEQUENCE</scope>
    <source>
        <strain evidence="1">AU212A</strain>
    </source>
</reference>
<protein>
    <submittedName>
        <fullName evidence="1">5191_t:CDS:1</fullName>
    </submittedName>
</protein>
<feature type="non-terminal residue" evidence="1">
    <location>
        <position position="73"/>
    </location>
</feature>
<keyword evidence="2" id="KW-1185">Reference proteome</keyword>
<evidence type="ECO:0000313" key="1">
    <source>
        <dbReference type="EMBL" id="CAG8708060.1"/>
    </source>
</evidence>
<organism evidence="1 2">
    <name type="scientific">Scutellospora calospora</name>
    <dbReference type="NCBI Taxonomy" id="85575"/>
    <lineage>
        <taxon>Eukaryota</taxon>
        <taxon>Fungi</taxon>
        <taxon>Fungi incertae sedis</taxon>
        <taxon>Mucoromycota</taxon>
        <taxon>Glomeromycotina</taxon>
        <taxon>Glomeromycetes</taxon>
        <taxon>Diversisporales</taxon>
        <taxon>Gigasporaceae</taxon>
        <taxon>Scutellospora</taxon>
    </lineage>
</organism>
<dbReference type="Proteomes" id="UP000789860">
    <property type="component" value="Unassembled WGS sequence"/>
</dbReference>
<feature type="non-terminal residue" evidence="1">
    <location>
        <position position="1"/>
    </location>
</feature>
<sequence length="73" mass="7852">KAVVTIRERTCTDDQCKLITVGKKEVRFGDKNFNITLNDNKGIKPNLVYFAGVGGVISNANTAFGGFTDAKNG</sequence>
<name>A0ACA9PG47_9GLOM</name>
<accession>A0ACA9PG47</accession>
<dbReference type="EMBL" id="CAJVPM010042052">
    <property type="protein sequence ID" value="CAG8708060.1"/>
    <property type="molecule type" value="Genomic_DNA"/>
</dbReference>
<comment type="caution">
    <text evidence="1">The sequence shown here is derived from an EMBL/GenBank/DDBJ whole genome shotgun (WGS) entry which is preliminary data.</text>
</comment>
<evidence type="ECO:0000313" key="2">
    <source>
        <dbReference type="Proteomes" id="UP000789860"/>
    </source>
</evidence>
<proteinExistence type="predicted"/>